<dbReference type="Pfam" id="PF14580">
    <property type="entry name" value="LRR_9"/>
    <property type="match status" value="3"/>
</dbReference>
<evidence type="ECO:0000256" key="3">
    <source>
        <dbReference type="SAM" id="MobiDB-lite"/>
    </source>
</evidence>
<dbReference type="SMART" id="SM00365">
    <property type="entry name" value="LRR_SD22"/>
    <property type="match status" value="14"/>
</dbReference>
<evidence type="ECO:0000259" key="4">
    <source>
        <dbReference type="SMART" id="SM00446"/>
    </source>
</evidence>
<proteinExistence type="predicted"/>
<dbReference type="InterPro" id="IPR003591">
    <property type="entry name" value="Leu-rich_rpt_typical-subtyp"/>
</dbReference>
<feature type="region of interest" description="Disordered" evidence="3">
    <location>
        <begin position="1552"/>
        <end position="1576"/>
    </location>
</feature>
<feature type="domain" description="U2A'/phosphoprotein 32 family A C-terminal" evidence="4">
    <location>
        <begin position="1118"/>
        <end position="1136"/>
    </location>
</feature>
<evidence type="ECO:0000256" key="1">
    <source>
        <dbReference type="ARBA" id="ARBA00022614"/>
    </source>
</evidence>
<sequence length="1576" mass="179379">MFGFPTHQTRSPSSDFTCYNTPGSHSCRRVSSRTSTGRCTGSAIFNTAASASRDAETRSGWPPSFHVVLTAYAATVTVSRDTDTQVQYLLKKGIEHVLLILKMTARETLNSENFIRELCMCNGLSFENVKEEGPETKTLEMFFSGYPVMLGLSYFPNLTQLVLVGQTIQRIDGLESCQCLLDLWIAECHLTKIEGLHCKKLRKLYLYDNSIAKIEGLETLPMLEVLWLNENEIEVIEGLDQLHKLKELNLAGNLIHSVGPCLDPNIQLEGLNLSGNKISSFQELTNLARLANLKDLSLKDPQYRPNPVCLLCNYTTHVLYHIPQLQRLDAYDVSDKQIKDLADSTVMKKLMYYNMRVKTVQRHLSEEIEKLNPRKCTAKHVPEEQIKILQFLVKNLERNMVDQKESPSDLSTLDEQICKKMDSLKERIQFWTQYLDQIDHSYECEEAKTKESFDLLVQFLQTELETVGNVRFEEGSPSDAWFKFCSDLILSRFCERDFNAFGVSSLKINRIIRVHNRILKQKFEEKLQELLDLEDLGFSKNYRKMFDYLFNIFDTTSPVEKKDLLKVLRDGFVTSKGSTMHKQEQEAVLLSNTMSFCEGSRLEFLQKQMTEETSSNDPGPFKHGRLVISKVFLGNSVQSCHDIPITSDNYNKANSVFRPRNFETRDLYSASDEICFSGEHRNCECSLRQCEWFVFDHELVLPEYIVEFEYVTMENSFLHVKPIHLNAEELAEELKYDDDIVKLEPVLTPKPKILSLDETTILLVAKANVYSQITVLNLHGNSLSKLKDIGRLGSLKKLIISFNDFSTLEDVSYLSCLEYLDASHNRVTTMGGFKGLGKLKYLDVSWNWLTDPKGVIRILREQATRLQSLCIQHNPWQKPSLVSRTAIGQLKSLTYLNRVLITENDISEAEKFVSGTRITPISLLAYGRTDEVKPRCLSLRSTAAILLEHSRNSLCPPGEIKASCLNMITSLNFDGQNLFEISNLEKLENLKWASFSNNYLTSVSGLEHCMKLEELILDGNCITTLAGLPKLTRLRKLSINDNQLTSLDRNVIDDLPHLHFLSAENNNITSLAGLQKAFVLFELYLRCNKIDNNQEIYHIKSLPNLVILDFSGNAISSKTDYRLFVLYHLPTLKALDGNAVDPAENENAKEIFGGRLASDMIAEKVGHQNFLELEELDWKTSSIRTVALVPADQFINVHTVNLENNKLESFSGLIFLPNIKNLYLNHNHIESIMPRQKSQYHLSNRQMLHQTVNSSGYGQQATTKGNRDATFGEPLTPIMQSLEVLHLGYNGISNLLQLQLNRLTNLKALYLQGNDISQVEGLEGLQFLQELMLDHNRIKRLTESSFTKQNSLVCLSLEENRIRELNNLPLLFKLKKLLLKNNKIQELSEVENLEIFPCLVELSIFGNPISNKASYRLSLVLRLQNLLILDGIAVTAEERARAEMNSLEQQAQSLPISGIEIPYPVPSFFTIGPPPLRFNHFAGTEMHLNTAHDDVLSNELNKHKKSKHHIAGVANNPPTVHTEIKHLRGGVTMPPYYLTQQNGQNRVQLYFPSNPEHEGREMGAYGKNEHKNRAAK</sequence>
<protein>
    <submittedName>
        <fullName evidence="5">Leucine rich repeat containing 9</fullName>
    </submittedName>
</protein>
<organism evidence="5 6">
    <name type="scientific">Leptobrachium leishanense</name>
    <name type="common">Leishan spiny toad</name>
    <dbReference type="NCBI Taxonomy" id="445787"/>
    <lineage>
        <taxon>Eukaryota</taxon>
        <taxon>Metazoa</taxon>
        <taxon>Chordata</taxon>
        <taxon>Craniata</taxon>
        <taxon>Vertebrata</taxon>
        <taxon>Euteleostomi</taxon>
        <taxon>Amphibia</taxon>
        <taxon>Batrachia</taxon>
        <taxon>Anura</taxon>
        <taxon>Pelobatoidea</taxon>
        <taxon>Megophryidae</taxon>
        <taxon>Leptobrachium</taxon>
    </lineage>
</organism>
<dbReference type="Ensembl" id="ENSLLET00000022004.1">
    <property type="protein sequence ID" value="ENSLLEP00000021186.1"/>
    <property type="gene ID" value="ENSLLEG00000013412.1"/>
</dbReference>
<feature type="compositionally biased region" description="Basic and acidic residues" evidence="3">
    <location>
        <begin position="1555"/>
        <end position="1576"/>
    </location>
</feature>
<dbReference type="SMART" id="SM00369">
    <property type="entry name" value="LRR_TYP"/>
    <property type="match status" value="12"/>
</dbReference>
<evidence type="ECO:0000313" key="6">
    <source>
        <dbReference type="Proteomes" id="UP000694569"/>
    </source>
</evidence>
<dbReference type="Pfam" id="PF13516">
    <property type="entry name" value="LRR_6"/>
    <property type="match status" value="1"/>
</dbReference>
<dbReference type="InterPro" id="IPR032675">
    <property type="entry name" value="LRR_dom_sf"/>
</dbReference>
<reference evidence="5" key="1">
    <citation type="submission" date="2025-08" db="UniProtKB">
        <authorList>
            <consortium name="Ensembl"/>
        </authorList>
    </citation>
    <scope>IDENTIFICATION</scope>
</reference>
<dbReference type="PROSITE" id="PS51450">
    <property type="entry name" value="LRR"/>
    <property type="match status" value="13"/>
</dbReference>
<dbReference type="PANTHER" id="PTHR46652">
    <property type="entry name" value="LEUCINE-RICH REPEAT AND IQ DOMAIN-CONTAINING PROTEIN 1-RELATED"/>
    <property type="match status" value="1"/>
</dbReference>
<dbReference type="SUPFAM" id="SSF52075">
    <property type="entry name" value="Outer arm dynein light chain 1"/>
    <property type="match status" value="1"/>
</dbReference>
<evidence type="ECO:0000256" key="2">
    <source>
        <dbReference type="ARBA" id="ARBA00022737"/>
    </source>
</evidence>
<gene>
    <name evidence="5" type="primary">LRRC9</name>
</gene>
<keyword evidence="2" id="KW-0677">Repeat</keyword>
<dbReference type="InterPro" id="IPR050836">
    <property type="entry name" value="SDS22/Internalin_LRR"/>
</dbReference>
<dbReference type="Proteomes" id="UP000694569">
    <property type="component" value="Unplaced"/>
</dbReference>
<dbReference type="SMART" id="SM00446">
    <property type="entry name" value="LRRcap"/>
    <property type="match status" value="3"/>
</dbReference>
<dbReference type="GeneTree" id="ENSGT00940000158583"/>
<feature type="domain" description="U2A'/phosphoprotein 32 family A C-terminal" evidence="4">
    <location>
        <begin position="1412"/>
        <end position="1430"/>
    </location>
</feature>
<dbReference type="PANTHER" id="PTHR46652:SF3">
    <property type="entry name" value="LEUCINE-RICH REPEAT-CONTAINING PROTEIN 9"/>
    <property type="match status" value="1"/>
</dbReference>
<dbReference type="InterPro" id="IPR003603">
    <property type="entry name" value="U2A'_phosphoprotein32A_C"/>
</dbReference>
<dbReference type="InterPro" id="IPR001611">
    <property type="entry name" value="Leu-rich_rpt"/>
</dbReference>
<feature type="domain" description="U2A'/phosphoprotein 32 family A C-terminal" evidence="4">
    <location>
        <begin position="311"/>
        <end position="329"/>
    </location>
</feature>
<name>A0A8C5MXK3_9ANUR</name>
<keyword evidence="1" id="KW-0433">Leucine-rich repeat</keyword>
<reference evidence="5" key="2">
    <citation type="submission" date="2025-09" db="UniProtKB">
        <authorList>
            <consortium name="Ensembl"/>
        </authorList>
    </citation>
    <scope>IDENTIFICATION</scope>
</reference>
<accession>A0A8C5MXK3</accession>
<keyword evidence="6" id="KW-1185">Reference proteome</keyword>
<dbReference type="OrthoDB" id="1517790at2759"/>
<evidence type="ECO:0000313" key="5">
    <source>
        <dbReference type="Ensembl" id="ENSLLEP00000021186.1"/>
    </source>
</evidence>
<dbReference type="SUPFAM" id="SSF52058">
    <property type="entry name" value="L domain-like"/>
    <property type="match status" value="2"/>
</dbReference>
<dbReference type="SMART" id="SM00364">
    <property type="entry name" value="LRR_BAC"/>
    <property type="match status" value="7"/>
</dbReference>
<dbReference type="Gene3D" id="3.80.10.10">
    <property type="entry name" value="Ribonuclease Inhibitor"/>
    <property type="match status" value="7"/>
</dbReference>